<gene>
    <name evidence="2" type="ORF">SAMN05216207_101522</name>
</gene>
<protein>
    <submittedName>
        <fullName evidence="2">Uncharacterized protein</fullName>
    </submittedName>
</protein>
<organism evidence="2 3">
    <name type="scientific">Pseudonocardia ammonioxydans</name>
    <dbReference type="NCBI Taxonomy" id="260086"/>
    <lineage>
        <taxon>Bacteria</taxon>
        <taxon>Bacillati</taxon>
        <taxon>Actinomycetota</taxon>
        <taxon>Actinomycetes</taxon>
        <taxon>Pseudonocardiales</taxon>
        <taxon>Pseudonocardiaceae</taxon>
        <taxon>Pseudonocardia</taxon>
    </lineage>
</organism>
<dbReference type="Proteomes" id="UP000199614">
    <property type="component" value="Unassembled WGS sequence"/>
</dbReference>
<name>A0A1I4ZDS9_PSUAM</name>
<evidence type="ECO:0000313" key="3">
    <source>
        <dbReference type="Proteomes" id="UP000199614"/>
    </source>
</evidence>
<feature type="transmembrane region" description="Helical" evidence="1">
    <location>
        <begin position="31"/>
        <end position="48"/>
    </location>
</feature>
<dbReference type="OrthoDB" id="3578800at2"/>
<sequence>MRRHRREPVQVVTDLHETLAVEHGRQIRIRLVAMVVWIAGWIVAGTLWRDGVLATMILLSSGPGLWLLWWLLVPRRPPERRRPVTPPPPRELPR</sequence>
<keyword evidence="1" id="KW-0472">Membrane</keyword>
<keyword evidence="1" id="KW-1133">Transmembrane helix</keyword>
<dbReference type="EMBL" id="FOUY01000015">
    <property type="protein sequence ID" value="SFN48357.1"/>
    <property type="molecule type" value="Genomic_DNA"/>
</dbReference>
<keyword evidence="3" id="KW-1185">Reference proteome</keyword>
<evidence type="ECO:0000256" key="1">
    <source>
        <dbReference type="SAM" id="Phobius"/>
    </source>
</evidence>
<evidence type="ECO:0000313" key="2">
    <source>
        <dbReference type="EMBL" id="SFN48357.1"/>
    </source>
</evidence>
<dbReference type="RefSeq" id="WP_093343689.1">
    <property type="nucleotide sequence ID" value="NZ_FOUY01000015.1"/>
</dbReference>
<keyword evidence="1" id="KW-0812">Transmembrane</keyword>
<accession>A0A1I4ZDS9</accession>
<dbReference type="STRING" id="260086.SAMN05216207_101522"/>
<reference evidence="2 3" key="1">
    <citation type="submission" date="2016-10" db="EMBL/GenBank/DDBJ databases">
        <authorList>
            <person name="de Groot N.N."/>
        </authorList>
    </citation>
    <scope>NUCLEOTIDE SEQUENCE [LARGE SCALE GENOMIC DNA]</scope>
    <source>
        <strain evidence="2 3">CGMCC 4.1877</strain>
    </source>
</reference>
<proteinExistence type="predicted"/>
<feature type="transmembrane region" description="Helical" evidence="1">
    <location>
        <begin position="54"/>
        <end position="73"/>
    </location>
</feature>
<dbReference type="AlphaFoldDB" id="A0A1I4ZDS9"/>